<evidence type="ECO:0000313" key="3">
    <source>
        <dbReference type="Proteomes" id="UP001527866"/>
    </source>
</evidence>
<dbReference type="SMART" id="SM00530">
    <property type="entry name" value="HTH_XRE"/>
    <property type="match status" value="1"/>
</dbReference>
<dbReference type="Gene3D" id="1.25.40.10">
    <property type="entry name" value="Tetratricopeptide repeat domain"/>
    <property type="match status" value="1"/>
</dbReference>
<protein>
    <submittedName>
        <fullName evidence="2">Helix-turn-helix transcriptional regulator</fullName>
    </submittedName>
</protein>
<dbReference type="CDD" id="cd00093">
    <property type="entry name" value="HTH_XRE"/>
    <property type="match status" value="1"/>
</dbReference>
<reference evidence="2 3" key="1">
    <citation type="submission" date="2023-01" db="EMBL/GenBank/DDBJ databases">
        <title>Draft genome sequence of Nocardiopsis sp. RSe5-2 isolated from halophytes.</title>
        <authorList>
            <person name="Duangmal K."/>
            <person name="Chantavorakit T."/>
        </authorList>
    </citation>
    <scope>NUCLEOTIDE SEQUENCE [LARGE SCALE GENOMIC DNA]</scope>
    <source>
        <strain evidence="2 3">RSe5-2</strain>
    </source>
</reference>
<proteinExistence type="predicted"/>
<feature type="domain" description="HTH cro/C1-type" evidence="1">
    <location>
        <begin position="5"/>
        <end position="73"/>
    </location>
</feature>
<gene>
    <name evidence="2" type="ORF">O4J56_06815</name>
</gene>
<dbReference type="RefSeq" id="WP_270684428.1">
    <property type="nucleotide sequence ID" value="NZ_JAQFWQ010000013.1"/>
</dbReference>
<dbReference type="Proteomes" id="UP001527866">
    <property type="component" value="Unassembled WGS sequence"/>
</dbReference>
<evidence type="ECO:0000313" key="2">
    <source>
        <dbReference type="EMBL" id="MDA2810346.1"/>
    </source>
</evidence>
<name>A0ABT4U089_9ACTN</name>
<evidence type="ECO:0000259" key="1">
    <source>
        <dbReference type="PROSITE" id="PS50943"/>
    </source>
</evidence>
<dbReference type="SUPFAM" id="SSF47413">
    <property type="entry name" value="lambda repressor-like DNA-binding domains"/>
    <property type="match status" value="1"/>
</dbReference>
<accession>A0ABT4U089</accession>
<dbReference type="InterPro" id="IPR011990">
    <property type="entry name" value="TPR-like_helical_dom_sf"/>
</dbReference>
<dbReference type="InterPro" id="IPR001387">
    <property type="entry name" value="Cro/C1-type_HTH"/>
</dbReference>
<dbReference type="InterPro" id="IPR010982">
    <property type="entry name" value="Lambda_DNA-bd_dom_sf"/>
</dbReference>
<organism evidence="2 3">
    <name type="scientific">Nocardiopsis endophytica</name>
    <dbReference type="NCBI Taxonomy" id="3018445"/>
    <lineage>
        <taxon>Bacteria</taxon>
        <taxon>Bacillati</taxon>
        <taxon>Actinomycetota</taxon>
        <taxon>Actinomycetes</taxon>
        <taxon>Streptosporangiales</taxon>
        <taxon>Nocardiopsidaceae</taxon>
        <taxon>Nocardiopsis</taxon>
    </lineage>
</organism>
<comment type="caution">
    <text evidence="2">The sequence shown here is derived from an EMBL/GenBank/DDBJ whole genome shotgun (WGS) entry which is preliminary data.</text>
</comment>
<dbReference type="SUPFAM" id="SSF48452">
    <property type="entry name" value="TPR-like"/>
    <property type="match status" value="1"/>
</dbReference>
<sequence>MSERIRNARKARGWSQERLIKEIQQRAASKALAVASKSSLKVYVSEWENGRRSVSSPYKEILRAVLGMTDDELFPESAPRRAAVDGYDELVERLESAQTVGKTVVETLNSQTELLRTVDRQMGAAQLVDQMGAHIKTLNEALTFAVLPQDRRPIAEALAGASSLAAWQALDVGAIERAWRHYELAKTSAREAEQPKFLVHAMGEQAYVLADSGKPEVALQLVQEAVRQAEGRVSPRLMAWLLAAEAEFQALNGDVAACHERLAQADGVMPTDDLLRDPDMPSIFLTSDHLTRWRGNSLALLGDDQAVTDLYGVLESMDPTFTRAEAGVRSNLAHAHLVRKEYAEAMTQLQKARLLANRTGSVRHRRRIDQLNGLL</sequence>
<dbReference type="Gene3D" id="1.10.260.40">
    <property type="entry name" value="lambda repressor-like DNA-binding domains"/>
    <property type="match status" value="1"/>
</dbReference>
<keyword evidence="3" id="KW-1185">Reference proteome</keyword>
<dbReference type="PROSITE" id="PS50943">
    <property type="entry name" value="HTH_CROC1"/>
    <property type="match status" value="1"/>
</dbReference>
<dbReference type="EMBL" id="JAQFWQ010000013">
    <property type="protein sequence ID" value="MDA2810346.1"/>
    <property type="molecule type" value="Genomic_DNA"/>
</dbReference>